<sequence>MKKILYIAIFSFLFISCEDDLDQKPISDIGANNFYSNTDDFENAINGTYSSLSIYPNMQFYLSEMRSDNMYGVTATGVRPYEQINNFDLNLATNEQVSDNWDNDYKGIFRANTVLERLNAEAVPEEATRNRMEGEAKFLRAFFFFDLVRFYGKVPLIDRAYTPEETLEIGRSPVPEIYDLILADLQDAIDLLPENYDNNFKGKATSWSAKALLGLVYLTRSGPTYGIEGPGLDSGEYAEALSLFNDIINNGPFGFVDDYSEIFSYTNEGNPEIVFDVQYMSGGLGVGGEYQSLTVPNGYLTVNNVGFPNGEDRKQVSTDLIEEYPTEDVRDEFNILEGYEDANGNFNPSPFYVKYIDLNYAGQDRFDWGLNYPVIRYTDILMMKAEAILMGGSGSQADVVTYVNMVRDRAGLAPVSSVDIDVLLEEKRREFACESKRWFDLIRTGKVVETINDWIPVEDIQDRMNLMDENQIIYPIPSNQMTVKEGLYQQNPGYN</sequence>
<dbReference type="Proteomes" id="UP000356253">
    <property type="component" value="Unassembled WGS sequence"/>
</dbReference>
<protein>
    <submittedName>
        <fullName evidence="1">SusD-like protein</fullName>
    </submittedName>
</protein>
<comment type="caution">
    <text evidence="1">The sequence shown here is derived from an EMBL/GenBank/DDBJ whole genome shotgun (WGS) entry which is preliminary data.</text>
</comment>
<name>A0AC61Y7M3_9FLAO</name>
<organism evidence="1 2">
    <name type="scientific">Mesonia oceanica</name>
    <dbReference type="NCBI Taxonomy" id="2687242"/>
    <lineage>
        <taxon>Bacteria</taxon>
        <taxon>Pseudomonadati</taxon>
        <taxon>Bacteroidota</taxon>
        <taxon>Flavobacteriia</taxon>
        <taxon>Flavobacteriales</taxon>
        <taxon>Flavobacteriaceae</taxon>
        <taxon>Mesonia</taxon>
    </lineage>
</organism>
<keyword evidence="2" id="KW-1185">Reference proteome</keyword>
<evidence type="ECO:0000313" key="1">
    <source>
        <dbReference type="EMBL" id="VVV00477.1"/>
    </source>
</evidence>
<evidence type="ECO:0000313" key="2">
    <source>
        <dbReference type="Proteomes" id="UP000356253"/>
    </source>
</evidence>
<reference evidence="1" key="1">
    <citation type="submission" date="2019-09" db="EMBL/GenBank/DDBJ databases">
        <authorList>
            <person name="Rodrigo-Torres L."/>
            <person name="Arahal R. D."/>
            <person name="Lucena T."/>
        </authorList>
    </citation>
    <scope>NUCLEOTIDE SEQUENCE</scope>
    <source>
        <strain evidence="1">ISS653</strain>
    </source>
</reference>
<proteinExistence type="predicted"/>
<gene>
    <name evidence="1" type="ORF">FVB9532_01748</name>
</gene>
<dbReference type="EMBL" id="CABVMM010000006">
    <property type="protein sequence ID" value="VVV00477.1"/>
    <property type="molecule type" value="Genomic_DNA"/>
</dbReference>
<accession>A0AC61Y7M3</accession>